<proteinExistence type="predicted"/>
<sequence>MSLRGGTTKQSRRVQYASDEIAALSLAITNPLKQKQSLLKDSVFVFFMNMGDSFTY</sequence>
<name>A0A1H1WHL4_MUCMA</name>
<organism evidence="1 2">
    <name type="scientific">Mucilaginibacter mallensis</name>
    <dbReference type="NCBI Taxonomy" id="652787"/>
    <lineage>
        <taxon>Bacteria</taxon>
        <taxon>Pseudomonadati</taxon>
        <taxon>Bacteroidota</taxon>
        <taxon>Sphingobacteriia</taxon>
        <taxon>Sphingobacteriales</taxon>
        <taxon>Sphingobacteriaceae</taxon>
        <taxon>Mucilaginibacter</taxon>
    </lineage>
</organism>
<dbReference type="Proteomes" id="UP000199679">
    <property type="component" value="Chromosome I"/>
</dbReference>
<dbReference type="AlphaFoldDB" id="A0A1H1WHL4"/>
<gene>
    <name evidence="1" type="ORF">SAMN05216490_2192</name>
</gene>
<dbReference type="EMBL" id="LT629740">
    <property type="protein sequence ID" value="SDS96603.1"/>
    <property type="molecule type" value="Genomic_DNA"/>
</dbReference>
<dbReference type="STRING" id="652787.SAMN05216490_2192"/>
<evidence type="ECO:0000313" key="1">
    <source>
        <dbReference type="EMBL" id="SDS96603.1"/>
    </source>
</evidence>
<reference evidence="1 2" key="1">
    <citation type="submission" date="2016-10" db="EMBL/GenBank/DDBJ databases">
        <authorList>
            <person name="de Groot N.N."/>
        </authorList>
    </citation>
    <scope>NUCLEOTIDE SEQUENCE [LARGE SCALE GENOMIC DNA]</scope>
    <source>
        <strain evidence="1 2">MP1X4</strain>
    </source>
</reference>
<accession>A0A1H1WHL4</accession>
<evidence type="ECO:0000313" key="2">
    <source>
        <dbReference type="Proteomes" id="UP000199679"/>
    </source>
</evidence>
<protein>
    <submittedName>
        <fullName evidence="1">Uncharacterized protein</fullName>
    </submittedName>
</protein>
<keyword evidence="2" id="KW-1185">Reference proteome</keyword>